<evidence type="ECO:0000259" key="2">
    <source>
        <dbReference type="PROSITE" id="PS50879"/>
    </source>
</evidence>
<dbReference type="EnsemblMetazoa" id="AALFPA23_012597.R18112">
    <property type="protein sequence ID" value="AALFPA23_012597.P18112"/>
    <property type="gene ID" value="AALFPA23_012597"/>
</dbReference>
<dbReference type="GeneID" id="115257002"/>
<dbReference type="SUPFAM" id="SSF53098">
    <property type="entry name" value="Ribonuclease H-like"/>
    <property type="match status" value="1"/>
</dbReference>
<dbReference type="SUPFAM" id="SSF56672">
    <property type="entry name" value="DNA/RNA polymerases"/>
    <property type="match status" value="1"/>
</dbReference>
<reference evidence="4" key="1">
    <citation type="journal article" date="2015" name="Proc. Natl. Acad. Sci. U.S.A.">
        <title>Genome sequence of the Asian Tiger mosquito, Aedes albopictus, reveals insights into its biology, genetics, and evolution.</title>
        <authorList>
            <person name="Chen X.G."/>
            <person name="Jiang X."/>
            <person name="Gu J."/>
            <person name="Xu M."/>
            <person name="Wu Y."/>
            <person name="Deng Y."/>
            <person name="Zhang C."/>
            <person name="Bonizzoni M."/>
            <person name="Dermauw W."/>
            <person name="Vontas J."/>
            <person name="Armbruster P."/>
            <person name="Huang X."/>
            <person name="Yang Y."/>
            <person name="Zhang H."/>
            <person name="He W."/>
            <person name="Peng H."/>
            <person name="Liu Y."/>
            <person name="Wu K."/>
            <person name="Chen J."/>
            <person name="Lirakis M."/>
            <person name="Topalis P."/>
            <person name="Van Leeuwen T."/>
            <person name="Hall A.B."/>
            <person name="Jiang X."/>
            <person name="Thorpe C."/>
            <person name="Mueller R.L."/>
            <person name="Sun C."/>
            <person name="Waterhouse R.M."/>
            <person name="Yan G."/>
            <person name="Tu Z.J."/>
            <person name="Fang X."/>
            <person name="James A.A."/>
        </authorList>
    </citation>
    <scope>NUCLEOTIDE SEQUENCE [LARGE SCALE GENOMIC DNA]</scope>
    <source>
        <strain evidence="4">Foshan</strain>
    </source>
</reference>
<dbReference type="RefSeq" id="XP_029712094.2">
    <property type="nucleotide sequence ID" value="XM_029856234.2"/>
</dbReference>
<dbReference type="InterPro" id="IPR036397">
    <property type="entry name" value="RNaseH_sf"/>
</dbReference>
<accession>A0ABM1YVY3</accession>
<protein>
    <submittedName>
        <fullName evidence="3">Uncharacterized protein</fullName>
    </submittedName>
</protein>
<evidence type="ECO:0000313" key="3">
    <source>
        <dbReference type="EnsemblMetazoa" id="AALFPA23_012597.P18112"/>
    </source>
</evidence>
<keyword evidence="4" id="KW-1185">Reference proteome</keyword>
<dbReference type="CDD" id="cd01650">
    <property type="entry name" value="RT_nLTR_like"/>
    <property type="match status" value="1"/>
</dbReference>
<feature type="domain" description="Reverse transcriptase" evidence="1">
    <location>
        <begin position="81"/>
        <end position="336"/>
    </location>
</feature>
<dbReference type="Gene3D" id="3.30.420.10">
    <property type="entry name" value="Ribonuclease H-like superfamily/Ribonuclease H"/>
    <property type="match status" value="1"/>
</dbReference>
<dbReference type="InterPro" id="IPR000477">
    <property type="entry name" value="RT_dom"/>
</dbReference>
<dbReference type="Pfam" id="PF00078">
    <property type="entry name" value="RVT_1"/>
    <property type="match status" value="1"/>
</dbReference>
<dbReference type="PANTHER" id="PTHR36688">
    <property type="entry name" value="ENDO/EXONUCLEASE/PHOSPHATASE DOMAIN-CONTAINING PROTEIN"/>
    <property type="match status" value="1"/>
</dbReference>
<dbReference type="PANTHER" id="PTHR36688:SF1">
    <property type="entry name" value="ENDONUCLEASE_EXONUCLEASE_PHOSPHATASE DOMAIN-CONTAINING PROTEIN"/>
    <property type="match status" value="1"/>
</dbReference>
<dbReference type="Pfam" id="PF00075">
    <property type="entry name" value="RNase_H"/>
    <property type="match status" value="1"/>
</dbReference>
<dbReference type="InterPro" id="IPR043502">
    <property type="entry name" value="DNA/RNA_pol_sf"/>
</dbReference>
<dbReference type="Proteomes" id="UP000069940">
    <property type="component" value="Unassembled WGS sequence"/>
</dbReference>
<dbReference type="PROSITE" id="PS50879">
    <property type="entry name" value="RNASE_H_1"/>
    <property type="match status" value="1"/>
</dbReference>
<sequence length="832" mass="95170">MYDNKEAAEAFLDEHFGKHDPQPWTEPVIRSTGDVIDNNKWDSILAKKSKPSAPGEDRISYEMLRKLNPQVVENLLMDLNRMWRRGFPEDALRSIRIVAIPKPGRDQTTPSGKRPISLVPTITKVVNTAVLERLQTVIDERNILPPTSFGFRKGLSTNTCLEFIVNEVKNLKRQKMKVALICVDLSNAFNAVKPDILNDTLVELRIPDEIILWIAGFLQNRRLSLQIRGATITRTINSGLPQGDILSPTLFNLYTRKLHDIGVGDDVILVQYADDFGILVKGKSLEQLNLTAQNYMDKFIEAAENLNFRINAEKTKGLLFHNSDNKLTVKINGTQVETVRVHRHLGVQIDSFLSFGANTREVARKVTDRLNMLKVISGIKTGSHPQTMANIYKALIRSVLEYGCTVQNNASATNKRKLEVANNQCLRKVTGCTKSTPLNALTALAGQYPLHLRQEHVANKQIARSFSRNNVVATQLRELEIPDDLNLEKYSYLEKMYIRNKNIFDDIMPVVKLHATTVEVHPYLEGLDTAKKETNPFKMKQLVLFTMNNKYRGRRRIFTDASKEGERCGVGIYLESCKRRHYYRLEQESSITAAEMTAIKVAISFVEQMELHNCVIYTDSKSACMILEDSMDEKAGSTIVAEILRIAHRFGTAIQWIPSHVEVEGNEIADKLAKLGLSDIAPTYGNRLCLNDALHRFKIQTQDNANRWYQDYSMEKGKRFSEIFPVFSTEPWYYKVQMEGRDVRLTNRLMTGHDFSKYWLAKMKIAEDEDCDMCEVPETSEHIIVHCPKHGFLRLKFQFEQKYLSLTDLYKSKCIETYQEVTEFVKQAKLKL</sequence>
<proteinExistence type="predicted"/>
<feature type="domain" description="RNase H type-1" evidence="2">
    <location>
        <begin position="551"/>
        <end position="678"/>
    </location>
</feature>
<name>A0ABM1YVY3_AEDAL</name>
<organism evidence="3 4">
    <name type="scientific">Aedes albopictus</name>
    <name type="common">Asian tiger mosquito</name>
    <name type="synonym">Stegomyia albopicta</name>
    <dbReference type="NCBI Taxonomy" id="7160"/>
    <lineage>
        <taxon>Eukaryota</taxon>
        <taxon>Metazoa</taxon>
        <taxon>Ecdysozoa</taxon>
        <taxon>Arthropoda</taxon>
        <taxon>Hexapoda</taxon>
        <taxon>Insecta</taxon>
        <taxon>Pterygota</taxon>
        <taxon>Neoptera</taxon>
        <taxon>Endopterygota</taxon>
        <taxon>Diptera</taxon>
        <taxon>Nematocera</taxon>
        <taxon>Culicoidea</taxon>
        <taxon>Culicidae</taxon>
        <taxon>Culicinae</taxon>
        <taxon>Aedini</taxon>
        <taxon>Aedes</taxon>
        <taxon>Stegomyia</taxon>
    </lineage>
</organism>
<dbReference type="CDD" id="cd09276">
    <property type="entry name" value="Rnase_HI_RT_non_LTR"/>
    <property type="match status" value="1"/>
</dbReference>
<dbReference type="InterPro" id="IPR002156">
    <property type="entry name" value="RNaseH_domain"/>
</dbReference>
<dbReference type="PROSITE" id="PS50878">
    <property type="entry name" value="RT_POL"/>
    <property type="match status" value="1"/>
</dbReference>
<evidence type="ECO:0000313" key="4">
    <source>
        <dbReference type="Proteomes" id="UP000069940"/>
    </source>
</evidence>
<dbReference type="InterPro" id="IPR052560">
    <property type="entry name" value="RdDP_mobile_element"/>
</dbReference>
<evidence type="ECO:0000259" key="1">
    <source>
        <dbReference type="PROSITE" id="PS50878"/>
    </source>
</evidence>
<dbReference type="InterPro" id="IPR012337">
    <property type="entry name" value="RNaseH-like_sf"/>
</dbReference>
<reference evidence="3" key="2">
    <citation type="submission" date="2025-05" db="UniProtKB">
        <authorList>
            <consortium name="EnsemblMetazoa"/>
        </authorList>
    </citation>
    <scope>IDENTIFICATION</scope>
    <source>
        <strain evidence="3">Foshan</strain>
    </source>
</reference>